<dbReference type="GO" id="GO:0003700">
    <property type="term" value="F:DNA-binding transcription factor activity"/>
    <property type="evidence" value="ECO:0007669"/>
    <property type="project" value="InterPro"/>
</dbReference>
<dbReference type="InterPro" id="IPR036390">
    <property type="entry name" value="WH_DNA-bd_sf"/>
</dbReference>
<protein>
    <submittedName>
        <fullName evidence="5">GntR family transcriptional regulator</fullName>
    </submittedName>
</protein>
<organism evidence="5 6">
    <name type="scientific">Clostridium taeniosporum</name>
    <dbReference type="NCBI Taxonomy" id="394958"/>
    <lineage>
        <taxon>Bacteria</taxon>
        <taxon>Bacillati</taxon>
        <taxon>Bacillota</taxon>
        <taxon>Clostridia</taxon>
        <taxon>Eubacteriales</taxon>
        <taxon>Clostridiaceae</taxon>
        <taxon>Clostridium</taxon>
    </lineage>
</organism>
<dbReference type="InterPro" id="IPR000524">
    <property type="entry name" value="Tscrpt_reg_HTH_GntR"/>
</dbReference>
<dbReference type="SUPFAM" id="SSF46785">
    <property type="entry name" value="Winged helix' DNA-binding domain"/>
    <property type="match status" value="1"/>
</dbReference>
<dbReference type="EMBL" id="CP017253">
    <property type="protein sequence ID" value="AOR22821.1"/>
    <property type="molecule type" value="Genomic_DNA"/>
</dbReference>
<gene>
    <name evidence="5" type="ORF">BGI42_03440</name>
</gene>
<dbReference type="PANTHER" id="PTHR44846:SF1">
    <property type="entry name" value="MANNOSYL-D-GLYCERATE TRANSPORT_METABOLISM SYSTEM REPRESSOR MNGR-RELATED"/>
    <property type="match status" value="1"/>
</dbReference>
<evidence type="ECO:0000256" key="1">
    <source>
        <dbReference type="ARBA" id="ARBA00023015"/>
    </source>
</evidence>
<dbReference type="Pfam" id="PF07702">
    <property type="entry name" value="UTRA"/>
    <property type="match status" value="1"/>
</dbReference>
<dbReference type="PROSITE" id="PS50949">
    <property type="entry name" value="HTH_GNTR"/>
    <property type="match status" value="1"/>
</dbReference>
<dbReference type="RefSeq" id="WP_069678981.1">
    <property type="nucleotide sequence ID" value="NZ_CP017253.2"/>
</dbReference>
<keyword evidence="3" id="KW-0804">Transcription</keyword>
<dbReference type="GO" id="GO:0045892">
    <property type="term" value="P:negative regulation of DNA-templated transcription"/>
    <property type="evidence" value="ECO:0007669"/>
    <property type="project" value="TreeGrafter"/>
</dbReference>
<dbReference type="Pfam" id="PF00392">
    <property type="entry name" value="GntR"/>
    <property type="match status" value="1"/>
</dbReference>
<dbReference type="SMART" id="SM00345">
    <property type="entry name" value="HTH_GNTR"/>
    <property type="match status" value="1"/>
</dbReference>
<proteinExistence type="predicted"/>
<evidence type="ECO:0000259" key="4">
    <source>
        <dbReference type="PROSITE" id="PS50949"/>
    </source>
</evidence>
<evidence type="ECO:0000313" key="5">
    <source>
        <dbReference type="EMBL" id="AOR22821.1"/>
    </source>
</evidence>
<dbReference type="SMART" id="SM00866">
    <property type="entry name" value="UTRA"/>
    <property type="match status" value="1"/>
</dbReference>
<sequence>MKIVDKNLNVPLHTQLSLIIREMIEGGELKEGNYLMPEREICKIQNVSRMTVNKAILNLVSEGLLDRKQGKGTFVAYKKKKHKFEKLLGFTEVMSEKGFKVKSKLLKFELDFQNKNIRKKLNVKDKDTLIYRIERIRYIDDDPFALEVVYILKNMCEDLNEDLVKENSLYKLYRERYNHKTKRAEQVISPIIIDNLTADLLNQDNDTLALKIDRLVYTDKEEIMEYTNSVFITGKHQYEIVLHED</sequence>
<keyword evidence="6" id="KW-1185">Reference proteome</keyword>
<dbReference type="Gene3D" id="3.40.1410.10">
    <property type="entry name" value="Chorismate lyase-like"/>
    <property type="match status" value="1"/>
</dbReference>
<dbReference type="InterPro" id="IPR050679">
    <property type="entry name" value="Bact_HTH_transcr_reg"/>
</dbReference>
<dbReference type="Proteomes" id="UP000094652">
    <property type="component" value="Chromosome"/>
</dbReference>
<reference evidence="6" key="1">
    <citation type="submission" date="2016-09" db="EMBL/GenBank/DDBJ databases">
        <title>Genomics of Clostridium taeniosporum, an organism which forms endospores with ribbon-like appendages.</title>
        <authorList>
            <person name="Walker J.R."/>
        </authorList>
    </citation>
    <scope>NUCLEOTIDE SEQUENCE [LARGE SCALE GENOMIC DNA]</scope>
    <source>
        <strain evidence="6">1/k</strain>
    </source>
</reference>
<keyword evidence="2" id="KW-0238">DNA-binding</keyword>
<dbReference type="AlphaFoldDB" id="A0A1D7XHI1"/>
<dbReference type="InterPro" id="IPR028978">
    <property type="entry name" value="Chorismate_lyase_/UTRA_dom_sf"/>
</dbReference>
<dbReference type="KEGG" id="ctae:BGI42_03440"/>
<dbReference type="Gene3D" id="1.10.10.10">
    <property type="entry name" value="Winged helix-like DNA-binding domain superfamily/Winged helix DNA-binding domain"/>
    <property type="match status" value="1"/>
</dbReference>
<evidence type="ECO:0000256" key="3">
    <source>
        <dbReference type="ARBA" id="ARBA00023163"/>
    </source>
</evidence>
<dbReference type="PANTHER" id="PTHR44846">
    <property type="entry name" value="MANNOSYL-D-GLYCERATE TRANSPORT/METABOLISM SYSTEM REPRESSOR MNGR-RELATED"/>
    <property type="match status" value="1"/>
</dbReference>
<evidence type="ECO:0000313" key="6">
    <source>
        <dbReference type="Proteomes" id="UP000094652"/>
    </source>
</evidence>
<dbReference type="OrthoDB" id="457376at2"/>
<dbReference type="PRINTS" id="PR00035">
    <property type="entry name" value="HTHGNTR"/>
</dbReference>
<dbReference type="STRING" id="394958.BGI42_03440"/>
<evidence type="ECO:0000256" key="2">
    <source>
        <dbReference type="ARBA" id="ARBA00023125"/>
    </source>
</evidence>
<dbReference type="InterPro" id="IPR011663">
    <property type="entry name" value="UTRA"/>
</dbReference>
<dbReference type="GO" id="GO:0003677">
    <property type="term" value="F:DNA binding"/>
    <property type="evidence" value="ECO:0007669"/>
    <property type="project" value="UniProtKB-KW"/>
</dbReference>
<keyword evidence="1" id="KW-0805">Transcription regulation</keyword>
<dbReference type="SUPFAM" id="SSF64288">
    <property type="entry name" value="Chorismate lyase-like"/>
    <property type="match status" value="1"/>
</dbReference>
<name>A0A1D7XHI1_9CLOT</name>
<accession>A0A1D7XHI1</accession>
<feature type="domain" description="HTH gntR-type" evidence="4">
    <location>
        <begin position="10"/>
        <end position="78"/>
    </location>
</feature>
<dbReference type="InterPro" id="IPR036388">
    <property type="entry name" value="WH-like_DNA-bd_sf"/>
</dbReference>
<dbReference type="CDD" id="cd07377">
    <property type="entry name" value="WHTH_GntR"/>
    <property type="match status" value="1"/>
</dbReference>